<proteinExistence type="predicted"/>
<sequence>MNDQQHTAPHGFKVQDLSRRIVYTQAAGDTSASQPLRQQRLDALQTHLRRQAALRPAALIQSQRRALAELLERYPDLGAERERMAPAIAALSEWRQEAIAYTPPYLRFPEGGPVLISPDTTFDYLGTSTFCCSPQIGIDVVGDELRLFGHIRYTQDPLFSCSAGGFDDYGLPSGRFPLGATRFTVTPSIELVGMVQGSTGYYHPLWGADDKWSKCWLVTRVTVLRQPAGQPAQVLNFGEHVVELFKLENEFIVGCADAVLEGCRVMPRVDFDLPDRNASLLVQLEVRFDFQLEGDGTLCLHGGGDAPPSVDNAIRWRTYPFNLIPLW</sequence>
<dbReference type="Proteomes" id="UP001595740">
    <property type="component" value="Unassembled WGS sequence"/>
</dbReference>
<accession>A0ABV7RRK1</accession>
<evidence type="ECO:0000313" key="2">
    <source>
        <dbReference type="Proteomes" id="UP001595740"/>
    </source>
</evidence>
<organism evidence="1 2">
    <name type="scientific">Lysobacter cavernae</name>
    <dbReference type="NCBI Taxonomy" id="1685901"/>
    <lineage>
        <taxon>Bacteria</taxon>
        <taxon>Pseudomonadati</taxon>
        <taxon>Pseudomonadota</taxon>
        <taxon>Gammaproteobacteria</taxon>
        <taxon>Lysobacterales</taxon>
        <taxon>Lysobacteraceae</taxon>
        <taxon>Lysobacter</taxon>
    </lineage>
</organism>
<name>A0ABV7RRK1_9GAMM</name>
<dbReference type="RefSeq" id="WP_386759125.1">
    <property type="nucleotide sequence ID" value="NZ_JBHRXK010000004.1"/>
</dbReference>
<protein>
    <submittedName>
        <fullName evidence="1">Uncharacterized protein</fullName>
    </submittedName>
</protein>
<gene>
    <name evidence="1" type="ORF">ACFOLC_10080</name>
</gene>
<reference evidence="2" key="1">
    <citation type="journal article" date="2019" name="Int. J. Syst. Evol. Microbiol.">
        <title>The Global Catalogue of Microorganisms (GCM) 10K type strain sequencing project: providing services to taxonomists for standard genome sequencing and annotation.</title>
        <authorList>
            <consortium name="The Broad Institute Genomics Platform"/>
            <consortium name="The Broad Institute Genome Sequencing Center for Infectious Disease"/>
            <person name="Wu L."/>
            <person name="Ma J."/>
        </authorList>
    </citation>
    <scope>NUCLEOTIDE SEQUENCE [LARGE SCALE GENOMIC DNA]</scope>
    <source>
        <strain evidence="2">KCTC 42875</strain>
    </source>
</reference>
<dbReference type="EMBL" id="JBHRXK010000004">
    <property type="protein sequence ID" value="MFC3551357.1"/>
    <property type="molecule type" value="Genomic_DNA"/>
</dbReference>
<evidence type="ECO:0000313" key="1">
    <source>
        <dbReference type="EMBL" id="MFC3551357.1"/>
    </source>
</evidence>
<comment type="caution">
    <text evidence="1">The sequence shown here is derived from an EMBL/GenBank/DDBJ whole genome shotgun (WGS) entry which is preliminary data.</text>
</comment>
<keyword evidence="2" id="KW-1185">Reference proteome</keyword>